<evidence type="ECO:0000313" key="3">
    <source>
        <dbReference type="Proteomes" id="UP000319143"/>
    </source>
</evidence>
<dbReference type="AlphaFoldDB" id="A0A5C6E2F6"/>
<name>A0A5C6E2F6_9BACT</name>
<gene>
    <name evidence="2" type="ORF">Poly41_00830</name>
</gene>
<evidence type="ECO:0000313" key="2">
    <source>
        <dbReference type="EMBL" id="TWU41791.1"/>
    </source>
</evidence>
<feature type="region of interest" description="Disordered" evidence="1">
    <location>
        <begin position="81"/>
        <end position="120"/>
    </location>
</feature>
<proteinExistence type="predicted"/>
<accession>A0A5C6E2F6</accession>
<evidence type="ECO:0000256" key="1">
    <source>
        <dbReference type="SAM" id="MobiDB-lite"/>
    </source>
</evidence>
<feature type="compositionally biased region" description="Polar residues" evidence="1">
    <location>
        <begin position="81"/>
        <end position="90"/>
    </location>
</feature>
<feature type="region of interest" description="Disordered" evidence="1">
    <location>
        <begin position="38"/>
        <end position="62"/>
    </location>
</feature>
<keyword evidence="3" id="KW-1185">Reference proteome</keyword>
<dbReference type="Proteomes" id="UP000319143">
    <property type="component" value="Unassembled WGS sequence"/>
</dbReference>
<feature type="compositionally biased region" description="Basic and acidic residues" evidence="1">
    <location>
        <begin position="111"/>
        <end position="120"/>
    </location>
</feature>
<reference evidence="2 3" key="1">
    <citation type="submission" date="2019-02" db="EMBL/GenBank/DDBJ databases">
        <title>Deep-cultivation of Planctomycetes and their phenomic and genomic characterization uncovers novel biology.</title>
        <authorList>
            <person name="Wiegand S."/>
            <person name="Jogler M."/>
            <person name="Boedeker C."/>
            <person name="Pinto D."/>
            <person name="Vollmers J."/>
            <person name="Rivas-Marin E."/>
            <person name="Kohn T."/>
            <person name="Peeters S.H."/>
            <person name="Heuer A."/>
            <person name="Rast P."/>
            <person name="Oberbeckmann S."/>
            <person name="Bunk B."/>
            <person name="Jeske O."/>
            <person name="Meyerdierks A."/>
            <person name="Storesund J.E."/>
            <person name="Kallscheuer N."/>
            <person name="Luecker S."/>
            <person name="Lage O.M."/>
            <person name="Pohl T."/>
            <person name="Merkel B.J."/>
            <person name="Hornburger P."/>
            <person name="Mueller R.-W."/>
            <person name="Bruemmer F."/>
            <person name="Labrenz M."/>
            <person name="Spormann A.M."/>
            <person name="Op Den Camp H."/>
            <person name="Overmann J."/>
            <person name="Amann R."/>
            <person name="Jetten M.S.M."/>
            <person name="Mascher T."/>
            <person name="Medema M.H."/>
            <person name="Devos D.P."/>
            <person name="Kaster A.-K."/>
            <person name="Ovreas L."/>
            <person name="Rohde M."/>
            <person name="Galperin M.Y."/>
            <person name="Jogler C."/>
        </authorList>
    </citation>
    <scope>NUCLEOTIDE SEQUENCE [LARGE SCALE GENOMIC DNA]</scope>
    <source>
        <strain evidence="2 3">Poly41</strain>
    </source>
</reference>
<sequence length="198" mass="22053">MPDSHPPFRVVKKHTLDSTCSVAADRSPVPCALCKELRTSRTSESRSNAPSNQNVSKKAPPRRSYHWRFGYRLASRQYDTTVSSSGSGYQNRDRNGNVFPGKSGESRGSTHHGDAGKENRLGFAFRPDALRSLDEFPSGSARGVSRLSPANQVRIANDQACFIRLHGKHLSISRWRGRDETVCPRIRDRCDRGIGRDA</sequence>
<comment type="caution">
    <text evidence="2">The sequence shown here is derived from an EMBL/GenBank/DDBJ whole genome shotgun (WGS) entry which is preliminary data.</text>
</comment>
<dbReference type="EMBL" id="SJPV01000001">
    <property type="protein sequence ID" value="TWU41791.1"/>
    <property type="molecule type" value="Genomic_DNA"/>
</dbReference>
<organism evidence="2 3">
    <name type="scientific">Novipirellula artificiosorum</name>
    <dbReference type="NCBI Taxonomy" id="2528016"/>
    <lineage>
        <taxon>Bacteria</taxon>
        <taxon>Pseudomonadati</taxon>
        <taxon>Planctomycetota</taxon>
        <taxon>Planctomycetia</taxon>
        <taxon>Pirellulales</taxon>
        <taxon>Pirellulaceae</taxon>
        <taxon>Novipirellula</taxon>
    </lineage>
</organism>
<protein>
    <submittedName>
        <fullName evidence="2">Uncharacterized protein</fullName>
    </submittedName>
</protein>